<keyword evidence="5" id="KW-1185">Reference proteome</keyword>
<reference evidence="4 5" key="1">
    <citation type="submission" date="2018-02" db="EMBL/GenBank/DDBJ databases">
        <authorList>
            <person name="Cohen D.B."/>
            <person name="Kent A.D."/>
        </authorList>
    </citation>
    <scope>NUCLEOTIDE SEQUENCE [LARGE SCALE GENOMIC DNA]</scope>
    <source>
        <strain evidence="4">1</strain>
    </source>
</reference>
<evidence type="ECO:0000256" key="1">
    <source>
        <dbReference type="SAM" id="MobiDB-lite"/>
    </source>
</evidence>
<organism evidence="4 5">
    <name type="scientific">Micropruina glycogenica</name>
    <dbReference type="NCBI Taxonomy" id="75385"/>
    <lineage>
        <taxon>Bacteria</taxon>
        <taxon>Bacillati</taxon>
        <taxon>Actinomycetota</taxon>
        <taxon>Actinomycetes</taxon>
        <taxon>Propionibacteriales</taxon>
        <taxon>Nocardioidaceae</taxon>
        <taxon>Micropruina</taxon>
    </lineage>
</organism>
<dbReference type="Pfam" id="PF00248">
    <property type="entry name" value="Aldo_ket_red"/>
    <property type="match status" value="1"/>
</dbReference>
<keyword evidence="2" id="KW-0472">Membrane</keyword>
<keyword evidence="2" id="KW-1133">Transmembrane helix</keyword>
<dbReference type="KEGG" id="mgg:MPLG2_3390"/>
<evidence type="ECO:0000259" key="3">
    <source>
        <dbReference type="Pfam" id="PF00248"/>
    </source>
</evidence>
<feature type="domain" description="NADP-dependent oxidoreductase" evidence="3">
    <location>
        <begin position="34"/>
        <end position="121"/>
    </location>
</feature>
<protein>
    <recommendedName>
        <fullName evidence="3">NADP-dependent oxidoreductase domain-containing protein</fullName>
    </recommendedName>
</protein>
<name>A0A2N9JK79_9ACTN</name>
<feature type="transmembrane region" description="Helical" evidence="2">
    <location>
        <begin position="161"/>
        <end position="181"/>
    </location>
</feature>
<proteinExistence type="predicted"/>
<feature type="compositionally biased region" description="Basic and acidic residues" evidence="1">
    <location>
        <begin position="8"/>
        <end position="25"/>
    </location>
</feature>
<dbReference type="Proteomes" id="UP000238164">
    <property type="component" value="Chromosome 1"/>
</dbReference>
<dbReference type="RefSeq" id="WP_197709978.1">
    <property type="nucleotide sequence ID" value="NZ_BAAAGO010000001.1"/>
</dbReference>
<sequence length="375" mass="41284">MQAVTCHEGSEVRRLGGAHENRPLGKSETQVPNVVLGLMRIMDSPDDEIRTLVGPARDAGIDFFDHADIYGGRMHACEERFAQAMRLSPAERAEITIQTKCGIVPDGPYFDFSYEHIVGQVVQDFETINPLRRFSRNLCELGRPGRPDPCRLYGCRMSRTLRTVAIALAVLLVGWLAWYLVQPLYLQSKARGDVASGLAAQRTSFENETRLDTALLEPVLGSPGGVRTGYYCEVVHDDSGWIVSGWRQECFLRTTSLYPTTDAIEKVEAAIVTLPGADQRFGPRWGNVGLKACSRLFSFAPGAAEVTYRDESCPVTTRPDDGRTTSVDWQSLPSATGVGAQVKVERTRRISNTELGCAPTPLFCQAPFEKPVTPG</sequence>
<evidence type="ECO:0000256" key="2">
    <source>
        <dbReference type="SAM" id="Phobius"/>
    </source>
</evidence>
<accession>A0A2N9JK79</accession>
<dbReference type="Gene3D" id="3.20.20.100">
    <property type="entry name" value="NADP-dependent oxidoreductase domain"/>
    <property type="match status" value="1"/>
</dbReference>
<dbReference type="InterPro" id="IPR023210">
    <property type="entry name" value="NADP_OxRdtase_dom"/>
</dbReference>
<evidence type="ECO:0000313" key="4">
    <source>
        <dbReference type="EMBL" id="SPD88420.1"/>
    </source>
</evidence>
<evidence type="ECO:0000313" key="5">
    <source>
        <dbReference type="Proteomes" id="UP000238164"/>
    </source>
</evidence>
<feature type="region of interest" description="Disordered" evidence="1">
    <location>
        <begin position="1"/>
        <end position="26"/>
    </location>
</feature>
<dbReference type="AlphaFoldDB" id="A0A2N9JK79"/>
<dbReference type="InterPro" id="IPR036812">
    <property type="entry name" value="NAD(P)_OxRdtase_dom_sf"/>
</dbReference>
<keyword evidence="2" id="KW-0812">Transmembrane</keyword>
<gene>
    <name evidence="4" type="ORF">MPLG2_3390</name>
</gene>
<dbReference type="EMBL" id="LT985188">
    <property type="protein sequence ID" value="SPD88420.1"/>
    <property type="molecule type" value="Genomic_DNA"/>
</dbReference>
<dbReference type="SUPFAM" id="SSF51430">
    <property type="entry name" value="NAD(P)-linked oxidoreductase"/>
    <property type="match status" value="1"/>
</dbReference>